<organism evidence="2 3">
    <name type="scientific">Pseudomonas syringae group genomosp. 3</name>
    <dbReference type="NCBI Taxonomy" id="251701"/>
    <lineage>
        <taxon>Bacteria</taxon>
        <taxon>Pseudomonadati</taxon>
        <taxon>Pseudomonadota</taxon>
        <taxon>Gammaproteobacteria</taxon>
        <taxon>Pseudomonadales</taxon>
        <taxon>Pseudomonadaceae</taxon>
        <taxon>Pseudomonas</taxon>
    </lineage>
</organism>
<name>A0ABD6VHX1_9PSED</name>
<evidence type="ECO:0000313" key="2">
    <source>
        <dbReference type="EMBL" id="POD73105.1"/>
    </source>
</evidence>
<dbReference type="InterPro" id="IPR002514">
    <property type="entry name" value="Transposase_8"/>
</dbReference>
<comment type="similarity">
    <text evidence="1">Belongs to the transposase 8 family.</text>
</comment>
<proteinExistence type="inferred from homology"/>
<protein>
    <recommendedName>
        <fullName evidence="4">Transposase</fullName>
    </recommendedName>
</protein>
<dbReference type="SUPFAM" id="SSF46689">
    <property type="entry name" value="Homeodomain-like"/>
    <property type="match status" value="1"/>
</dbReference>
<evidence type="ECO:0008006" key="4">
    <source>
        <dbReference type="Google" id="ProtNLM"/>
    </source>
</evidence>
<dbReference type="AlphaFoldDB" id="A0ABD6VHX1"/>
<dbReference type="InterPro" id="IPR009057">
    <property type="entry name" value="Homeodomain-like_sf"/>
</dbReference>
<dbReference type="Pfam" id="PF01527">
    <property type="entry name" value="HTH_Tnp_1"/>
    <property type="match status" value="1"/>
</dbReference>
<dbReference type="Proteomes" id="UP000236998">
    <property type="component" value="Unassembled WGS sequence"/>
</dbReference>
<gene>
    <name evidence="2" type="ORF">BKM07_03090</name>
</gene>
<evidence type="ECO:0000313" key="3">
    <source>
        <dbReference type="Proteomes" id="UP000236998"/>
    </source>
</evidence>
<reference evidence="2 3" key="1">
    <citation type="submission" date="2016-10" db="EMBL/GenBank/DDBJ databases">
        <title>Comparative genomics of Pseudomonas syringae.</title>
        <authorList>
            <person name="Hulin M.T."/>
        </authorList>
    </citation>
    <scope>NUCLEOTIDE SEQUENCE [LARGE SCALE GENOMIC DNA]</scope>
    <source>
        <strain evidence="2 3">9643</strain>
    </source>
</reference>
<accession>A0ABD6VHX1</accession>
<comment type="caution">
    <text evidence="2">The sequence shown here is derived from an EMBL/GenBank/DDBJ whole genome shotgun (WGS) entry which is preliminary data.</text>
</comment>
<evidence type="ECO:0000256" key="1">
    <source>
        <dbReference type="ARBA" id="ARBA00009964"/>
    </source>
</evidence>
<dbReference type="EMBL" id="MLET01000001">
    <property type="protein sequence ID" value="POD73105.1"/>
    <property type="molecule type" value="Genomic_DNA"/>
</dbReference>
<sequence>MTKKYRKFDPAFKLDACELTVDQSQSVNSVCLDMDLSDTAVRRWVGQYKAELLDGPGIGKPLTNEQ</sequence>